<keyword evidence="2 5" id="KW-0812">Transmembrane</keyword>
<dbReference type="InterPro" id="IPR052561">
    <property type="entry name" value="ComplexI_Subunit1"/>
</dbReference>
<reference evidence="6 7" key="1">
    <citation type="submission" date="2019-07" db="EMBL/GenBank/DDBJ databases">
        <authorList>
            <person name="Cremers G."/>
        </authorList>
    </citation>
    <scope>NUCLEOTIDE SEQUENCE [LARGE SCALE GENOMIC DNA]</scope>
</reference>
<gene>
    <name evidence="6" type="ORF">MELA_02123</name>
</gene>
<comment type="subcellular location">
    <subcellularLocation>
        <location evidence="1">Membrane</location>
        <topology evidence="1">Multi-pass membrane protein</topology>
    </subcellularLocation>
</comment>
<name>A0A564ZMF3_9BACT</name>
<dbReference type="PANTHER" id="PTHR43359:SF1">
    <property type="entry name" value="FORMATE HYDROGENLYASE SUBUNIT 4-RELATED"/>
    <property type="match status" value="1"/>
</dbReference>
<keyword evidence="4 5" id="KW-0472">Membrane</keyword>
<evidence type="ECO:0000256" key="1">
    <source>
        <dbReference type="ARBA" id="ARBA00004141"/>
    </source>
</evidence>
<keyword evidence="7" id="KW-1185">Reference proteome</keyword>
<proteinExistence type="predicted"/>
<dbReference type="AlphaFoldDB" id="A0A564ZMF3"/>
<feature type="transmembrane region" description="Helical" evidence="5">
    <location>
        <begin position="248"/>
        <end position="265"/>
    </location>
</feature>
<dbReference type="Proteomes" id="UP000334340">
    <property type="component" value="Unassembled WGS sequence"/>
</dbReference>
<dbReference type="GO" id="GO:0016829">
    <property type="term" value="F:lyase activity"/>
    <property type="evidence" value="ECO:0007669"/>
    <property type="project" value="UniProtKB-KW"/>
</dbReference>
<feature type="transmembrane region" description="Helical" evidence="5">
    <location>
        <begin position="20"/>
        <end position="40"/>
    </location>
</feature>
<dbReference type="EMBL" id="CABIKM010000033">
    <property type="protein sequence ID" value="VUZ85738.1"/>
    <property type="molecule type" value="Genomic_DNA"/>
</dbReference>
<evidence type="ECO:0000256" key="4">
    <source>
        <dbReference type="ARBA" id="ARBA00023136"/>
    </source>
</evidence>
<dbReference type="PANTHER" id="PTHR43359">
    <property type="entry name" value="FORMATE HYDROGENLYASE SUBUNIT 4"/>
    <property type="match status" value="1"/>
</dbReference>
<sequence length="328" mass="35329">MTLRELLRVSTSEPMLTQIVIELIQLLIVGLGAPLLVGLVRRVKARLQGRRGAGVLQPYADLRKLLAKEAVVSETTSWIFRFTPYLLVATMLLSALLVPLLTTRTPLGFLGNIIVLMYLFLLGTFFLALAGLDAGSAFGGMGSSREMAVAALAEPTVMIAIFAIALRVGNTELDEIVRRGATDSLLLLTPGHLLAFLAFFIVALAETGRLPVDNPATHLELTMIHEAMVLEYSGRHLMLIEWAAGMKLLIFLALLTNLFFPWGVALTVTPLAVAVAFVALIVKVGVLAVGIAVIETAMAKLRLFRLPALLSGSFALALLAVVSFLFVK</sequence>
<dbReference type="InterPro" id="IPR001694">
    <property type="entry name" value="NADH_UbQ_OxRdtase_su1/FPO"/>
</dbReference>
<accession>A0A564ZMF3</accession>
<feature type="transmembrane region" description="Helical" evidence="5">
    <location>
        <begin position="185"/>
        <end position="205"/>
    </location>
</feature>
<feature type="transmembrane region" description="Helical" evidence="5">
    <location>
        <begin position="271"/>
        <end position="294"/>
    </location>
</feature>
<dbReference type="Pfam" id="PF00146">
    <property type="entry name" value="NADHdh"/>
    <property type="match status" value="1"/>
</dbReference>
<feature type="transmembrane region" description="Helical" evidence="5">
    <location>
        <begin position="306"/>
        <end position="327"/>
    </location>
</feature>
<keyword evidence="6" id="KW-0456">Lyase</keyword>
<evidence type="ECO:0000256" key="2">
    <source>
        <dbReference type="ARBA" id="ARBA00022692"/>
    </source>
</evidence>
<organism evidence="6 7">
    <name type="scientific">Candidatus Methylomirabilis lanthanidiphila</name>
    <dbReference type="NCBI Taxonomy" id="2211376"/>
    <lineage>
        <taxon>Bacteria</taxon>
        <taxon>Candidatus Methylomirabilota</taxon>
        <taxon>Candidatus Methylomirabilia</taxon>
        <taxon>Candidatus Methylomirabilales</taxon>
        <taxon>Candidatus Methylomirabilaceae</taxon>
        <taxon>Candidatus Methylomirabilis</taxon>
    </lineage>
</organism>
<feature type="transmembrane region" description="Helical" evidence="5">
    <location>
        <begin position="113"/>
        <end position="135"/>
    </location>
</feature>
<evidence type="ECO:0000313" key="7">
    <source>
        <dbReference type="Proteomes" id="UP000334340"/>
    </source>
</evidence>
<feature type="transmembrane region" description="Helical" evidence="5">
    <location>
        <begin position="147"/>
        <end position="165"/>
    </location>
</feature>
<evidence type="ECO:0000256" key="5">
    <source>
        <dbReference type="SAM" id="Phobius"/>
    </source>
</evidence>
<evidence type="ECO:0000256" key="3">
    <source>
        <dbReference type="ARBA" id="ARBA00022989"/>
    </source>
</evidence>
<keyword evidence="3 5" id="KW-1133">Transmembrane helix</keyword>
<feature type="transmembrane region" description="Helical" evidence="5">
    <location>
        <begin position="82"/>
        <end position="101"/>
    </location>
</feature>
<dbReference type="GO" id="GO:0005886">
    <property type="term" value="C:plasma membrane"/>
    <property type="evidence" value="ECO:0007669"/>
    <property type="project" value="TreeGrafter"/>
</dbReference>
<protein>
    <submittedName>
        <fullName evidence="6">Formate hydrogenlyase</fullName>
    </submittedName>
</protein>
<evidence type="ECO:0000313" key="6">
    <source>
        <dbReference type="EMBL" id="VUZ85738.1"/>
    </source>
</evidence>